<evidence type="ECO:0000256" key="1">
    <source>
        <dbReference type="SAM" id="Phobius"/>
    </source>
</evidence>
<feature type="transmembrane region" description="Helical" evidence="1">
    <location>
        <begin position="39"/>
        <end position="63"/>
    </location>
</feature>
<dbReference type="STRING" id="1618490.US90_C0028G0011"/>
<dbReference type="EMBL" id="LBUT01000028">
    <property type="protein sequence ID" value="KKQ68017.1"/>
    <property type="molecule type" value="Genomic_DNA"/>
</dbReference>
<accession>A0A0G0JMF1</accession>
<evidence type="ECO:0000313" key="3">
    <source>
        <dbReference type="Proteomes" id="UP000034406"/>
    </source>
</evidence>
<keyword evidence="1" id="KW-0472">Membrane</keyword>
<comment type="caution">
    <text evidence="2">The sequence shown here is derived from an EMBL/GenBank/DDBJ whole genome shotgun (WGS) entry which is preliminary data.</text>
</comment>
<dbReference type="AlphaFoldDB" id="A0A0G0JMF1"/>
<feature type="transmembrane region" description="Helical" evidence="1">
    <location>
        <begin position="75"/>
        <end position="99"/>
    </location>
</feature>
<dbReference type="InterPro" id="IPR043993">
    <property type="entry name" value="T4SS_pilin"/>
</dbReference>
<evidence type="ECO:0008006" key="4">
    <source>
        <dbReference type="Google" id="ProtNLM"/>
    </source>
</evidence>
<organism evidence="2 3">
    <name type="scientific">Candidatus Shapirobacteria bacterium GW2011_GWE2_38_30</name>
    <dbReference type="NCBI Taxonomy" id="1618490"/>
    <lineage>
        <taxon>Bacteria</taxon>
        <taxon>Candidatus Shapironibacteriota</taxon>
    </lineage>
</organism>
<evidence type="ECO:0000313" key="2">
    <source>
        <dbReference type="EMBL" id="KKQ68017.1"/>
    </source>
</evidence>
<proteinExistence type="predicted"/>
<sequence length="109" mass="11653">MKPVLAFDIGNAIPWGNQNLGQQYQNTGSLITILLKNSFTVAGLILLIFLIYGGLMFIIGAGGSDPKKAQAAQGIIVNTLIGFAIVFLSYFIIQIVQVITGLNILNSNL</sequence>
<dbReference type="Pfam" id="PF18895">
    <property type="entry name" value="T4SS_pilin"/>
    <property type="match status" value="1"/>
</dbReference>
<reference evidence="2 3" key="1">
    <citation type="journal article" date="2015" name="Nature">
        <title>rRNA introns, odd ribosomes, and small enigmatic genomes across a large radiation of phyla.</title>
        <authorList>
            <person name="Brown C.T."/>
            <person name="Hug L.A."/>
            <person name="Thomas B.C."/>
            <person name="Sharon I."/>
            <person name="Castelle C.J."/>
            <person name="Singh A."/>
            <person name="Wilkins M.J."/>
            <person name="Williams K.H."/>
            <person name="Banfield J.F."/>
        </authorList>
    </citation>
    <scope>NUCLEOTIDE SEQUENCE [LARGE SCALE GENOMIC DNA]</scope>
</reference>
<keyword evidence="1" id="KW-1133">Transmembrane helix</keyword>
<name>A0A0G0JMF1_9BACT</name>
<gene>
    <name evidence="2" type="ORF">US90_C0028G0011</name>
</gene>
<dbReference type="Proteomes" id="UP000034406">
    <property type="component" value="Unassembled WGS sequence"/>
</dbReference>
<keyword evidence="1" id="KW-0812">Transmembrane</keyword>
<protein>
    <recommendedName>
        <fullName evidence="4">Integral membrane protein</fullName>
    </recommendedName>
</protein>